<comment type="caution">
    <text evidence="1">The sequence shown here is derived from an EMBL/GenBank/DDBJ whole genome shotgun (WGS) entry which is preliminary data.</text>
</comment>
<evidence type="ECO:0000313" key="3">
    <source>
        <dbReference type="Proteomes" id="UP000093451"/>
    </source>
</evidence>
<dbReference type="EMBL" id="JAAMAY010000021">
    <property type="protein sequence ID" value="NTC29056.1"/>
    <property type="molecule type" value="Genomic_DNA"/>
</dbReference>
<dbReference type="AlphaFoldDB" id="A0A1B9T7J5"/>
<proteinExistence type="predicted"/>
<reference evidence="2 3" key="1">
    <citation type="journal article" date="2016" name="PeerJ">
        <title>Gall-ID: tools for genotyping gall-causing phytopathogenic bacteria.</title>
        <authorList>
            <person name="Davis E.W.II."/>
            <person name="Weisberg A.J."/>
            <person name="Tabima J.F."/>
            <person name="Grunwald N.J."/>
            <person name="Chang J.H."/>
        </authorList>
    </citation>
    <scope>NUCLEOTIDE SEQUENCE [LARGE SCALE GENOMIC DNA]</scope>
    <source>
        <strain evidence="2 3">N2/73</strain>
    </source>
</reference>
<evidence type="ECO:0000313" key="2">
    <source>
        <dbReference type="EMBL" id="OCJ39698.1"/>
    </source>
</evidence>
<dbReference type="Proteomes" id="UP000093451">
    <property type="component" value="Unassembled WGS sequence"/>
</dbReference>
<name>A0A1B9T7J5_AGRTU</name>
<reference evidence="1" key="2">
    <citation type="journal article" date="2020" name="Science">
        <title>Unexpected conservation and global transmission of agrobacterial virulence plasmids.</title>
        <authorList>
            <person name="Weisberg A.J."/>
            <person name="Davis E.W. 2nd"/>
            <person name="Tabima J."/>
            <person name="Belcher M.S."/>
            <person name="Miller M."/>
            <person name="Kuo C.H."/>
            <person name="Loper J.E."/>
            <person name="Grunwald N.J."/>
            <person name="Putnam M.L."/>
            <person name="Chang J.H."/>
        </authorList>
    </citation>
    <scope>NUCLEOTIDE SEQUENCE</scope>
    <source>
        <strain evidence="1">17-1853-1a</strain>
    </source>
</reference>
<organism evidence="1 4">
    <name type="scientific">Agrobacterium tumefaciens</name>
    <dbReference type="NCBI Taxonomy" id="358"/>
    <lineage>
        <taxon>Bacteria</taxon>
        <taxon>Pseudomonadati</taxon>
        <taxon>Pseudomonadota</taxon>
        <taxon>Alphaproteobacteria</taxon>
        <taxon>Hyphomicrobiales</taxon>
        <taxon>Rhizobiaceae</taxon>
        <taxon>Rhizobium/Agrobacterium group</taxon>
        <taxon>Agrobacterium</taxon>
        <taxon>Agrobacterium tumefaciens complex</taxon>
    </lineage>
</organism>
<dbReference type="Proteomes" id="UP000702952">
    <property type="component" value="Unassembled WGS sequence"/>
</dbReference>
<evidence type="ECO:0000313" key="1">
    <source>
        <dbReference type="EMBL" id="NTC29056.1"/>
    </source>
</evidence>
<dbReference type="RefSeq" id="WP_019565739.1">
    <property type="nucleotide sequence ID" value="NZ_CP032923.1"/>
</dbReference>
<sequence>MTFRYIHTLPISGPNKLPRFRRWAAENIPGIAVSLPPQVPVKSEALTVRLKSVEDRNTLIAKLEGVSL</sequence>
<dbReference type="EMBL" id="LXKT01000005">
    <property type="protein sequence ID" value="OCJ39698.1"/>
    <property type="molecule type" value="Genomic_DNA"/>
</dbReference>
<protein>
    <submittedName>
        <fullName evidence="1">Uncharacterized protein</fullName>
    </submittedName>
</protein>
<evidence type="ECO:0000313" key="4">
    <source>
        <dbReference type="Proteomes" id="UP000702952"/>
    </source>
</evidence>
<accession>A0A1B9T7J5</accession>
<gene>
    <name evidence="2" type="ORF">A6U91_25790</name>
    <name evidence="1" type="ORF">G6M46_12880</name>
</gene>